<evidence type="ECO:0008006" key="4">
    <source>
        <dbReference type="Google" id="ProtNLM"/>
    </source>
</evidence>
<dbReference type="Proteomes" id="UP000242913">
    <property type="component" value="Unassembled WGS sequence"/>
</dbReference>
<keyword evidence="1" id="KW-0812">Transmembrane</keyword>
<gene>
    <name evidence="2" type="ORF">X798_04692</name>
</gene>
<keyword evidence="1" id="KW-1133">Transmembrane helix</keyword>
<evidence type="ECO:0000256" key="1">
    <source>
        <dbReference type="SAM" id="Phobius"/>
    </source>
</evidence>
<accession>A0A238BSK1</accession>
<dbReference type="AlphaFoldDB" id="A0A238BSK1"/>
<dbReference type="OrthoDB" id="5857635at2759"/>
<proteinExistence type="predicted"/>
<organism evidence="2 3">
    <name type="scientific">Onchocerca flexuosa</name>
    <dbReference type="NCBI Taxonomy" id="387005"/>
    <lineage>
        <taxon>Eukaryota</taxon>
        <taxon>Metazoa</taxon>
        <taxon>Ecdysozoa</taxon>
        <taxon>Nematoda</taxon>
        <taxon>Chromadorea</taxon>
        <taxon>Rhabditida</taxon>
        <taxon>Spirurina</taxon>
        <taxon>Spiruromorpha</taxon>
        <taxon>Filarioidea</taxon>
        <taxon>Onchocercidae</taxon>
        <taxon>Onchocerca</taxon>
    </lineage>
</organism>
<name>A0A238BSK1_9BILA</name>
<keyword evidence="1" id="KW-0472">Membrane</keyword>
<dbReference type="EMBL" id="KZ270010">
    <property type="protein sequence ID" value="OZC08339.1"/>
    <property type="molecule type" value="Genomic_DNA"/>
</dbReference>
<reference evidence="2 3" key="1">
    <citation type="submission" date="2015-12" db="EMBL/GenBank/DDBJ databases">
        <title>Draft genome of the nematode, Onchocerca flexuosa.</title>
        <authorList>
            <person name="Mitreva M."/>
        </authorList>
    </citation>
    <scope>NUCLEOTIDE SEQUENCE [LARGE SCALE GENOMIC DNA]</scope>
    <source>
        <strain evidence="2">Red Deer</strain>
    </source>
</reference>
<keyword evidence="3" id="KW-1185">Reference proteome</keyword>
<feature type="transmembrane region" description="Helical" evidence="1">
    <location>
        <begin position="63"/>
        <end position="88"/>
    </location>
</feature>
<evidence type="ECO:0000313" key="3">
    <source>
        <dbReference type="Proteomes" id="UP000242913"/>
    </source>
</evidence>
<evidence type="ECO:0000313" key="2">
    <source>
        <dbReference type="EMBL" id="OZC08339.1"/>
    </source>
</evidence>
<sequence length="284" mass="32570">MDLLIQPNSIGIRYDGYDDEFKECVFEDSNVSGRNERYEFRCRPDLECCGRTCCIPQESVIPLWLMILFIILGLLLLLALLTTMAWFLRKIRKQNKKAKPRKTISDQAGYRSYKQNESQEGLGTENLIRKEATPRNRGYRNPLYTTTTSTVKIRETFDRTIDDGNVYDKAGTGTDRGTGAGAEASTRLEINVQNDGRKQLNTTGIRRNGYQVTEPTSLPQKSKFVPSRMEMQNLVKPERKQIIKHSCNEISSASLPEYFDPPLEQPQRAEIAYYRCQTDQVPAY</sequence>
<protein>
    <recommendedName>
        <fullName evidence="4">CX domain-containing protein</fullName>
    </recommendedName>
</protein>